<evidence type="ECO:0000313" key="2">
    <source>
        <dbReference type="Proteomes" id="UP001253848"/>
    </source>
</evidence>
<evidence type="ECO:0000313" key="1">
    <source>
        <dbReference type="EMBL" id="MDT0685573.1"/>
    </source>
</evidence>
<dbReference type="EMBL" id="JAVRHN010000003">
    <property type="protein sequence ID" value="MDT0685573.1"/>
    <property type="molecule type" value="Genomic_DNA"/>
</dbReference>
<protein>
    <recommendedName>
        <fullName evidence="3">Uracil-DNA glycosylase-like domain-containing protein</fullName>
    </recommendedName>
</protein>
<name>A0ABU3DPN5_9FLAO</name>
<proteinExistence type="predicted"/>
<comment type="caution">
    <text evidence="1">The sequence shown here is derived from an EMBL/GenBank/DDBJ whole genome shotgun (WGS) entry which is preliminary data.</text>
</comment>
<reference evidence="1 2" key="1">
    <citation type="submission" date="2023-09" db="EMBL/GenBank/DDBJ databases">
        <authorList>
            <person name="Rey-Velasco X."/>
        </authorList>
    </citation>
    <scope>NUCLEOTIDE SEQUENCE [LARGE SCALE GENOMIC DNA]</scope>
    <source>
        <strain evidence="1 2">F225</strain>
    </source>
</reference>
<gene>
    <name evidence="1" type="ORF">RM541_04320</name>
</gene>
<dbReference type="RefSeq" id="WP_311498993.1">
    <property type="nucleotide sequence ID" value="NZ_JAVRHN010000003.1"/>
</dbReference>
<keyword evidence="2" id="KW-1185">Reference proteome</keyword>
<sequence length="240" mass="28534">MIENKILEDYINSFYGYGIWSANYWFVGIEENGGYTIEDTITRINSWNGYRTDLIDCKEHHSNIGHHQFFTKGKHQPTWWGLMKLRKAIEGKDITTASLRDMQRNNWGQKNSENLILDLFPLPSPSVKDWKYDKWSKLTYLTTRSDYFKELAERRINYLQEKIQLNEPKVVFFYGSSMMKYWNKVVPNSFQKEGKTTKVGRYYLRVLESDRTVFVQIPHPSAIWGNEWYENAGKVIQRSL</sequence>
<accession>A0ABU3DPN5</accession>
<evidence type="ECO:0008006" key="3">
    <source>
        <dbReference type="Google" id="ProtNLM"/>
    </source>
</evidence>
<dbReference type="Proteomes" id="UP001253848">
    <property type="component" value="Unassembled WGS sequence"/>
</dbReference>
<organism evidence="1 2">
    <name type="scientific">Autumnicola psychrophila</name>
    <dbReference type="NCBI Taxonomy" id="3075592"/>
    <lineage>
        <taxon>Bacteria</taxon>
        <taxon>Pseudomonadati</taxon>
        <taxon>Bacteroidota</taxon>
        <taxon>Flavobacteriia</taxon>
        <taxon>Flavobacteriales</taxon>
        <taxon>Flavobacteriaceae</taxon>
        <taxon>Autumnicola</taxon>
    </lineage>
</organism>